<feature type="transmembrane region" description="Helical" evidence="6">
    <location>
        <begin position="429"/>
        <end position="452"/>
    </location>
</feature>
<dbReference type="InterPro" id="IPR020846">
    <property type="entry name" value="MFS_dom"/>
</dbReference>
<keyword evidence="3 6" id="KW-0812">Transmembrane</keyword>
<evidence type="ECO:0000313" key="8">
    <source>
        <dbReference type="EMBL" id="OCK74407.1"/>
    </source>
</evidence>
<dbReference type="AlphaFoldDB" id="A0A8E2DZ38"/>
<evidence type="ECO:0000256" key="2">
    <source>
        <dbReference type="ARBA" id="ARBA00022448"/>
    </source>
</evidence>
<dbReference type="SUPFAM" id="SSF103473">
    <property type="entry name" value="MFS general substrate transporter"/>
    <property type="match status" value="1"/>
</dbReference>
<organism evidence="8 9">
    <name type="scientific">Lepidopterella palustris CBS 459.81</name>
    <dbReference type="NCBI Taxonomy" id="1314670"/>
    <lineage>
        <taxon>Eukaryota</taxon>
        <taxon>Fungi</taxon>
        <taxon>Dikarya</taxon>
        <taxon>Ascomycota</taxon>
        <taxon>Pezizomycotina</taxon>
        <taxon>Dothideomycetes</taxon>
        <taxon>Pleosporomycetidae</taxon>
        <taxon>Mytilinidiales</taxon>
        <taxon>Argynnaceae</taxon>
        <taxon>Lepidopterella</taxon>
    </lineage>
</organism>
<feature type="transmembrane region" description="Helical" evidence="6">
    <location>
        <begin position="14"/>
        <end position="31"/>
    </location>
</feature>
<evidence type="ECO:0000256" key="5">
    <source>
        <dbReference type="ARBA" id="ARBA00023136"/>
    </source>
</evidence>
<feature type="domain" description="Major facilitator superfamily (MFS) profile" evidence="7">
    <location>
        <begin position="1"/>
        <end position="434"/>
    </location>
</feature>
<accession>A0A8E2DZ38</accession>
<keyword evidence="9" id="KW-1185">Reference proteome</keyword>
<proteinExistence type="predicted"/>
<feature type="transmembrane region" description="Helical" evidence="6">
    <location>
        <begin position="172"/>
        <end position="193"/>
    </location>
</feature>
<dbReference type="OrthoDB" id="4161376at2759"/>
<dbReference type="Gene3D" id="1.20.1720.10">
    <property type="entry name" value="Multidrug resistance protein D"/>
    <property type="match status" value="1"/>
</dbReference>
<evidence type="ECO:0000256" key="6">
    <source>
        <dbReference type="SAM" id="Phobius"/>
    </source>
</evidence>
<dbReference type="InterPro" id="IPR036259">
    <property type="entry name" value="MFS_trans_sf"/>
</dbReference>
<dbReference type="Proteomes" id="UP000250266">
    <property type="component" value="Unassembled WGS sequence"/>
</dbReference>
<evidence type="ECO:0000256" key="4">
    <source>
        <dbReference type="ARBA" id="ARBA00022989"/>
    </source>
</evidence>
<feature type="transmembrane region" description="Helical" evidence="6">
    <location>
        <begin position="213"/>
        <end position="242"/>
    </location>
</feature>
<keyword evidence="4 6" id="KW-1133">Transmembrane helix</keyword>
<dbReference type="PANTHER" id="PTHR23501">
    <property type="entry name" value="MAJOR FACILITATOR SUPERFAMILY"/>
    <property type="match status" value="1"/>
</dbReference>
<dbReference type="Pfam" id="PF06609">
    <property type="entry name" value="TRI12"/>
    <property type="match status" value="1"/>
</dbReference>
<feature type="transmembrane region" description="Helical" evidence="6">
    <location>
        <begin position="307"/>
        <end position="330"/>
    </location>
</feature>
<sequence length="479" mass="50531">MVCGVNSDLFGRRWFIIFGNMAVFVGGIIGGTAKTNSALIAAMAITGFGGGNCQLAAFALPELLPNKYRPAAVGLVDAANYINLIVGPVAAQYAVKHGAWRWLLYALSIVIGGSGIGLIALYFPPKHPRGIPWRQALRELDYVGAMAFTAAANLILSGIIYASYIPASSPKVVGLLTVGFATLIFFGCWETFMPLKQPLTPSRIFRHNYGRTFTAPFIASMLVSMFYLGILTVWGTMVDVFFTSPTTGNKSLELSLAQGFGILLGATAMSTLGQWIKYWKWQMFGSLFTTTLFGGLLALGNPSRQGMCIAFAFLASAGYGWGQYLSIAYVQFGADQVELGIAGGLAGVARYSGGAIAQTVYVTVLSNTVTSNAHTKVISAAIAAGASMQTAEKVLAALHLGSAAIANVPGITTAIAEAAGAAYVASYVVALRTVALVSVAFGVVGVIACLCLEDITPKMTKKIEVFLENDVNAEKNKFH</sequence>
<reference evidence="8 9" key="1">
    <citation type="journal article" date="2016" name="Nat. Commun.">
        <title>Ectomycorrhizal ecology is imprinted in the genome of the dominant symbiotic fungus Cenococcum geophilum.</title>
        <authorList>
            <consortium name="DOE Joint Genome Institute"/>
            <person name="Peter M."/>
            <person name="Kohler A."/>
            <person name="Ohm R.A."/>
            <person name="Kuo A."/>
            <person name="Krutzmann J."/>
            <person name="Morin E."/>
            <person name="Arend M."/>
            <person name="Barry K.W."/>
            <person name="Binder M."/>
            <person name="Choi C."/>
            <person name="Clum A."/>
            <person name="Copeland A."/>
            <person name="Grisel N."/>
            <person name="Haridas S."/>
            <person name="Kipfer T."/>
            <person name="LaButti K."/>
            <person name="Lindquist E."/>
            <person name="Lipzen A."/>
            <person name="Maire R."/>
            <person name="Meier B."/>
            <person name="Mihaltcheva S."/>
            <person name="Molinier V."/>
            <person name="Murat C."/>
            <person name="Poggeler S."/>
            <person name="Quandt C.A."/>
            <person name="Sperisen C."/>
            <person name="Tritt A."/>
            <person name="Tisserant E."/>
            <person name="Crous P.W."/>
            <person name="Henrissat B."/>
            <person name="Nehls U."/>
            <person name="Egli S."/>
            <person name="Spatafora J.W."/>
            <person name="Grigoriev I.V."/>
            <person name="Martin F.M."/>
        </authorList>
    </citation>
    <scope>NUCLEOTIDE SEQUENCE [LARGE SCALE GENOMIC DNA]</scope>
    <source>
        <strain evidence="8 9">CBS 459.81</strain>
    </source>
</reference>
<feature type="transmembrane region" description="Helical" evidence="6">
    <location>
        <begin position="38"/>
        <end position="58"/>
    </location>
</feature>
<comment type="subcellular location">
    <subcellularLocation>
        <location evidence="1">Membrane</location>
        <topology evidence="1">Multi-pass membrane protein</topology>
    </subcellularLocation>
</comment>
<evidence type="ECO:0000256" key="1">
    <source>
        <dbReference type="ARBA" id="ARBA00004141"/>
    </source>
</evidence>
<dbReference type="InterPro" id="IPR010573">
    <property type="entry name" value="MFS_Str1/Tri12-like"/>
</dbReference>
<evidence type="ECO:0000256" key="3">
    <source>
        <dbReference type="ARBA" id="ARBA00022692"/>
    </source>
</evidence>
<keyword evidence="5 6" id="KW-0472">Membrane</keyword>
<feature type="transmembrane region" description="Helical" evidence="6">
    <location>
        <begin position="78"/>
        <end position="95"/>
    </location>
</feature>
<gene>
    <name evidence="8" type="ORF">K432DRAFT_363637</name>
</gene>
<evidence type="ECO:0000259" key="7">
    <source>
        <dbReference type="PROSITE" id="PS50850"/>
    </source>
</evidence>
<evidence type="ECO:0000313" key="9">
    <source>
        <dbReference type="Proteomes" id="UP000250266"/>
    </source>
</evidence>
<dbReference type="PROSITE" id="PS50850">
    <property type="entry name" value="MFS"/>
    <property type="match status" value="1"/>
</dbReference>
<keyword evidence="2" id="KW-0813">Transport</keyword>
<dbReference type="PANTHER" id="PTHR23501:SF195">
    <property type="entry name" value="PEP5"/>
    <property type="match status" value="1"/>
</dbReference>
<dbReference type="EMBL" id="KV745485">
    <property type="protein sequence ID" value="OCK74407.1"/>
    <property type="molecule type" value="Genomic_DNA"/>
</dbReference>
<name>A0A8E2DZ38_9PEZI</name>
<dbReference type="GO" id="GO:0022857">
    <property type="term" value="F:transmembrane transporter activity"/>
    <property type="evidence" value="ECO:0007669"/>
    <property type="project" value="InterPro"/>
</dbReference>
<feature type="transmembrane region" description="Helical" evidence="6">
    <location>
        <begin position="281"/>
        <end position="300"/>
    </location>
</feature>
<feature type="transmembrane region" description="Helical" evidence="6">
    <location>
        <begin position="254"/>
        <end position="275"/>
    </location>
</feature>
<feature type="transmembrane region" description="Helical" evidence="6">
    <location>
        <begin position="102"/>
        <end position="123"/>
    </location>
</feature>
<dbReference type="GO" id="GO:0005886">
    <property type="term" value="C:plasma membrane"/>
    <property type="evidence" value="ECO:0007669"/>
    <property type="project" value="TreeGrafter"/>
</dbReference>
<feature type="transmembrane region" description="Helical" evidence="6">
    <location>
        <begin position="143"/>
        <end position="165"/>
    </location>
</feature>
<protein>
    <recommendedName>
        <fullName evidence="7">Major facilitator superfamily (MFS) profile domain-containing protein</fullName>
    </recommendedName>
</protein>